<dbReference type="RefSeq" id="WP_155496286.1">
    <property type="nucleotide sequence ID" value="NZ_CYZD01000013.1"/>
</dbReference>
<dbReference type="SUPFAM" id="SSF56796">
    <property type="entry name" value="Dehydroquinate synthase-like"/>
    <property type="match status" value="1"/>
</dbReference>
<dbReference type="EMBL" id="CYZD01000013">
    <property type="protein sequence ID" value="CUO52327.1"/>
    <property type="molecule type" value="Genomic_DNA"/>
</dbReference>
<name>A0A174FS64_9FIRM</name>
<organism evidence="1 2">
    <name type="scientific">Blautia obeum</name>
    <dbReference type="NCBI Taxonomy" id="40520"/>
    <lineage>
        <taxon>Bacteria</taxon>
        <taxon>Bacillati</taxon>
        <taxon>Bacillota</taxon>
        <taxon>Clostridia</taxon>
        <taxon>Lachnospirales</taxon>
        <taxon>Lachnospiraceae</taxon>
        <taxon>Blautia</taxon>
    </lineage>
</organism>
<evidence type="ECO:0000313" key="2">
    <source>
        <dbReference type="Proteomes" id="UP000095409"/>
    </source>
</evidence>
<evidence type="ECO:0000313" key="1">
    <source>
        <dbReference type="EMBL" id="CUO52327.1"/>
    </source>
</evidence>
<protein>
    <submittedName>
        <fullName evidence="1">Uncharacterized protein</fullName>
    </submittedName>
</protein>
<dbReference type="Proteomes" id="UP000095409">
    <property type="component" value="Unassembled WGS sequence"/>
</dbReference>
<reference evidence="1 2" key="1">
    <citation type="submission" date="2015-09" db="EMBL/GenBank/DDBJ databases">
        <authorList>
            <consortium name="Pathogen Informatics"/>
        </authorList>
    </citation>
    <scope>NUCLEOTIDE SEQUENCE [LARGE SCALE GENOMIC DNA]</scope>
    <source>
        <strain evidence="1 2">2789STDY5608837</strain>
    </source>
</reference>
<sequence length="55" mass="6142">MHGGDFILEVGGGDWASHMMEHELGEMFDVAHGAGFATIWGIRAMEEYDGEMILW</sequence>
<gene>
    <name evidence="1" type="ORF">ERS852394_02388</name>
</gene>
<accession>A0A174FS64</accession>
<dbReference type="AlphaFoldDB" id="A0A174FS64"/>
<proteinExistence type="predicted"/>